<evidence type="ECO:0000313" key="3">
    <source>
        <dbReference type="EMBL" id="MBD8014217.1"/>
    </source>
</evidence>
<protein>
    <submittedName>
        <fullName evidence="3">M20/M25/M40 family metallo-hydrolase</fullName>
    </submittedName>
</protein>
<dbReference type="EMBL" id="JACSPU010000001">
    <property type="protein sequence ID" value="MBD8014217.1"/>
    <property type="molecule type" value="Genomic_DNA"/>
</dbReference>
<proteinExistence type="predicted"/>
<dbReference type="InterPro" id="IPR051464">
    <property type="entry name" value="Peptidase_M42_aminopept"/>
</dbReference>
<dbReference type="SUPFAM" id="SSF53187">
    <property type="entry name" value="Zn-dependent exopeptidases"/>
    <property type="match status" value="1"/>
</dbReference>
<sequence length="269" mass="29872">MENWNSFLKELEECLAIDEESGYEETIRQHVVDRLGPHLDNITVDRKGNVLAQKSCGTGDGPVILLNAHLDKVYGFDEGRKILKQGKIWSSTEGILGADDRAGVTILLELARRMDELNFNGKVKFIFTVEEEIGLIGARNIDAYFLSDVDAAFVADRRGAGDIITSRGSGLKLCDEAYGNWIEEIATGAGLNDWKCRPGGSSDTKIWASHGIQSVNLSVGYQNEHTSEEYLDTEACYEAFKLLSTVLKNGEKLRNILQIIENKEVINEQ</sequence>
<reference evidence="3 4" key="1">
    <citation type="submission" date="2020-08" db="EMBL/GenBank/DDBJ databases">
        <title>A Genomic Blueprint of the Chicken Gut Microbiome.</title>
        <authorList>
            <person name="Gilroy R."/>
            <person name="Ravi A."/>
            <person name="Getino M."/>
            <person name="Pursley I."/>
            <person name="Horton D.L."/>
            <person name="Alikhan N.-F."/>
            <person name="Baker D."/>
            <person name="Gharbi K."/>
            <person name="Hall N."/>
            <person name="Watson M."/>
            <person name="Adriaenssens E.M."/>
            <person name="Foster-Nyarko E."/>
            <person name="Jarju S."/>
            <person name="Secka A."/>
            <person name="Antonio M."/>
            <person name="Oren A."/>
            <person name="Chaudhuri R."/>
            <person name="La Ragione R.M."/>
            <person name="Hildebrand F."/>
            <person name="Pallen M.J."/>
        </authorList>
    </citation>
    <scope>NUCLEOTIDE SEQUENCE [LARGE SCALE GENOMIC DNA]</scope>
    <source>
        <strain evidence="3 4">Sa1BUA13</strain>
    </source>
</reference>
<evidence type="ECO:0000256" key="2">
    <source>
        <dbReference type="ARBA" id="ARBA00022801"/>
    </source>
</evidence>
<organism evidence="3 4">
    <name type="scientific">Planococcus wigleyi</name>
    <dbReference type="NCBI Taxonomy" id="2762216"/>
    <lineage>
        <taxon>Bacteria</taxon>
        <taxon>Bacillati</taxon>
        <taxon>Bacillota</taxon>
        <taxon>Bacilli</taxon>
        <taxon>Bacillales</taxon>
        <taxon>Caryophanaceae</taxon>
        <taxon>Planococcus</taxon>
    </lineage>
</organism>
<comment type="caution">
    <text evidence="3">The sequence shown here is derived from an EMBL/GenBank/DDBJ whole genome shotgun (WGS) entry which is preliminary data.</text>
</comment>
<keyword evidence="1" id="KW-0479">Metal-binding</keyword>
<dbReference type="Pfam" id="PF05343">
    <property type="entry name" value="Peptidase_M42"/>
    <property type="match status" value="1"/>
</dbReference>
<name>A0ABR8WB37_9BACL</name>
<gene>
    <name evidence="3" type="ORF">H9630_05225</name>
</gene>
<dbReference type="RefSeq" id="WP_191714400.1">
    <property type="nucleotide sequence ID" value="NZ_JACSPU010000001.1"/>
</dbReference>
<dbReference type="Gene3D" id="3.40.630.10">
    <property type="entry name" value="Zn peptidases"/>
    <property type="match status" value="1"/>
</dbReference>
<dbReference type="InterPro" id="IPR008007">
    <property type="entry name" value="Peptidase_M42"/>
</dbReference>
<accession>A0ABR8WB37</accession>
<evidence type="ECO:0000256" key="1">
    <source>
        <dbReference type="ARBA" id="ARBA00022723"/>
    </source>
</evidence>
<dbReference type="Proteomes" id="UP000658980">
    <property type="component" value="Unassembled WGS sequence"/>
</dbReference>
<evidence type="ECO:0000313" key="4">
    <source>
        <dbReference type="Proteomes" id="UP000658980"/>
    </source>
</evidence>
<keyword evidence="2" id="KW-0378">Hydrolase</keyword>
<dbReference type="PANTHER" id="PTHR32481:SF0">
    <property type="entry name" value="AMINOPEPTIDASE YPDE-RELATED"/>
    <property type="match status" value="1"/>
</dbReference>
<dbReference type="PANTHER" id="PTHR32481">
    <property type="entry name" value="AMINOPEPTIDASE"/>
    <property type="match status" value="1"/>
</dbReference>
<keyword evidence="4" id="KW-1185">Reference proteome</keyword>